<organism evidence="4 5">
    <name type="scientific">Rhizopus delemar (strain RA 99-880 / ATCC MYA-4621 / FGSC 9543 / NRRL 43880)</name>
    <name type="common">Mucormycosis agent</name>
    <name type="synonym">Rhizopus arrhizus var. delemar</name>
    <dbReference type="NCBI Taxonomy" id="246409"/>
    <lineage>
        <taxon>Eukaryota</taxon>
        <taxon>Fungi</taxon>
        <taxon>Fungi incertae sedis</taxon>
        <taxon>Mucoromycota</taxon>
        <taxon>Mucoromycotina</taxon>
        <taxon>Mucoromycetes</taxon>
        <taxon>Mucorales</taxon>
        <taxon>Mucorineae</taxon>
        <taxon>Rhizopodaceae</taxon>
        <taxon>Rhizopus</taxon>
    </lineage>
</organism>
<dbReference type="GeneID" id="93620540"/>
<dbReference type="InterPro" id="IPR004087">
    <property type="entry name" value="KH_dom"/>
</dbReference>
<accession>I1CK84</accession>
<dbReference type="PROSITE" id="PS50084">
    <property type="entry name" value="KH_TYPE_1"/>
    <property type="match status" value="1"/>
</dbReference>
<evidence type="ECO:0000313" key="5">
    <source>
        <dbReference type="Proteomes" id="UP000009138"/>
    </source>
</evidence>
<dbReference type="eggNOG" id="KOG1960">
    <property type="taxonomic scope" value="Eukaryota"/>
</dbReference>
<dbReference type="EMBL" id="CH476743">
    <property type="protein sequence ID" value="EIE88864.1"/>
    <property type="molecule type" value="Genomic_DNA"/>
</dbReference>
<dbReference type="InParanoid" id="I1CK84"/>
<dbReference type="RefSeq" id="XP_067524260.1">
    <property type="nucleotide sequence ID" value="XM_067668159.1"/>
</dbReference>
<name>I1CK84_RHIO9</name>
<keyword evidence="1" id="KW-0694">RNA-binding</keyword>
<feature type="compositionally biased region" description="Pro residues" evidence="2">
    <location>
        <begin position="341"/>
        <end position="361"/>
    </location>
</feature>
<evidence type="ECO:0000259" key="3">
    <source>
        <dbReference type="SMART" id="SM00322"/>
    </source>
</evidence>
<dbReference type="FunFam" id="3.30.1370.10:FF:000037">
    <property type="entry name" value="KH domain protein"/>
    <property type="match status" value="1"/>
</dbReference>
<proteinExistence type="predicted"/>
<dbReference type="SUPFAM" id="SSF54791">
    <property type="entry name" value="Eukaryotic type KH-domain (KH-domain type I)"/>
    <property type="match status" value="2"/>
</dbReference>
<dbReference type="GO" id="GO:0005634">
    <property type="term" value="C:nucleus"/>
    <property type="evidence" value="ECO:0007669"/>
    <property type="project" value="InterPro"/>
</dbReference>
<dbReference type="AlphaFoldDB" id="I1CK84"/>
<dbReference type="CDD" id="cd22385">
    <property type="entry name" value="KH-I_KHDC4_rpt1"/>
    <property type="match status" value="1"/>
</dbReference>
<gene>
    <name evidence="4" type="ORF">RO3G_13575</name>
</gene>
<dbReference type="FunCoup" id="I1CK84">
    <property type="interactions" value="235"/>
</dbReference>
<dbReference type="OMA" id="AYAQYWA"/>
<evidence type="ECO:0000256" key="2">
    <source>
        <dbReference type="SAM" id="MobiDB-lite"/>
    </source>
</evidence>
<dbReference type="InterPro" id="IPR056149">
    <property type="entry name" value="PRP5/DDX46/KHDC4_KH"/>
</dbReference>
<keyword evidence="5" id="KW-1185">Reference proteome</keyword>
<dbReference type="Gene3D" id="3.30.1370.10">
    <property type="entry name" value="K Homology domain, type 1"/>
    <property type="match status" value="2"/>
</dbReference>
<dbReference type="CDD" id="cd22386">
    <property type="entry name" value="KH-I_KHDC4_rpt2"/>
    <property type="match status" value="1"/>
</dbReference>
<dbReference type="InterPro" id="IPR031121">
    <property type="entry name" value="RIK/BLOM7"/>
</dbReference>
<dbReference type="Pfam" id="PF22675">
    <property type="entry name" value="KH-I_KHDC4-BBP"/>
    <property type="match status" value="1"/>
</dbReference>
<feature type="compositionally biased region" description="Pro residues" evidence="2">
    <location>
        <begin position="318"/>
        <end position="333"/>
    </location>
</feature>
<dbReference type="Proteomes" id="UP000009138">
    <property type="component" value="Unassembled WGS sequence"/>
</dbReference>
<dbReference type="InterPro" id="IPR047890">
    <property type="entry name" value="KHDC4_KH-I_first"/>
</dbReference>
<sequence length="379" mass="40773">MTKLDSDPTKAASEAAARINAMLQQKGIPLHVEDSKEGEFTKNIPINDLKNRYTLTRGATQAQIHQETGADVTTRGKFYPDLSLAAPGEPPLYLHVSAKTKESLDKAVKKIEELIETAQVPVAQQPEKVDRRFERKYFEKKLPVNVPGNPPFNLRAKIVGPQGAFVKHIVQETGARVQLKGKGSGFIDSTTGKESEEDLHVHITCMKEDGLDAAIKLTEDLLNTVRQEAERAQSYGYGRGRPSYNGYYNSYNPAAVATPPAPVPGAPADSNAYAYDYSQYYSGYYNTDTTNQYQSYDASSYYNYYGYPPTTTADAATAPPPGGLPPPPPPSSVPPNTTSTSPPPPPPPSSNPSIPPPPPPGSSSVTAGSSLPPPPPATT</sequence>
<dbReference type="VEuPathDB" id="FungiDB:RO3G_13575"/>
<reference evidence="4 5" key="1">
    <citation type="journal article" date="2009" name="PLoS Genet.">
        <title>Genomic analysis of the basal lineage fungus Rhizopus oryzae reveals a whole-genome duplication.</title>
        <authorList>
            <person name="Ma L.-J."/>
            <person name="Ibrahim A.S."/>
            <person name="Skory C."/>
            <person name="Grabherr M.G."/>
            <person name="Burger G."/>
            <person name="Butler M."/>
            <person name="Elias M."/>
            <person name="Idnurm A."/>
            <person name="Lang B.F."/>
            <person name="Sone T."/>
            <person name="Abe A."/>
            <person name="Calvo S.E."/>
            <person name="Corrochano L.M."/>
            <person name="Engels R."/>
            <person name="Fu J."/>
            <person name="Hansberg W."/>
            <person name="Kim J.-M."/>
            <person name="Kodira C.D."/>
            <person name="Koehrsen M.J."/>
            <person name="Liu B."/>
            <person name="Miranda-Saavedra D."/>
            <person name="O'Leary S."/>
            <person name="Ortiz-Castellanos L."/>
            <person name="Poulter R."/>
            <person name="Rodriguez-Romero J."/>
            <person name="Ruiz-Herrera J."/>
            <person name="Shen Y.-Q."/>
            <person name="Zeng Q."/>
            <person name="Galagan J."/>
            <person name="Birren B.W."/>
            <person name="Cuomo C.A."/>
            <person name="Wickes B.L."/>
        </authorList>
    </citation>
    <scope>NUCLEOTIDE SEQUENCE [LARGE SCALE GENOMIC DNA]</scope>
    <source>
        <strain evidence="5">RA 99-880 / ATCC MYA-4621 / FGSC 9543 / NRRL 43880</strain>
    </source>
</reference>
<dbReference type="Pfam" id="PF23469">
    <property type="entry name" value="KH_12"/>
    <property type="match status" value="1"/>
</dbReference>
<evidence type="ECO:0000256" key="1">
    <source>
        <dbReference type="PROSITE-ProRule" id="PRU00117"/>
    </source>
</evidence>
<protein>
    <recommendedName>
        <fullName evidence="3">K Homology domain-containing protein</fullName>
    </recommendedName>
</protein>
<dbReference type="PANTHER" id="PTHR15744:SF0">
    <property type="entry name" value="KH HOMOLOGY DOMAIN-CONTAINING PROTEIN 4"/>
    <property type="match status" value="1"/>
</dbReference>
<evidence type="ECO:0000313" key="4">
    <source>
        <dbReference type="EMBL" id="EIE88864.1"/>
    </source>
</evidence>
<dbReference type="STRING" id="246409.I1CK84"/>
<dbReference type="OrthoDB" id="397265at2759"/>
<dbReference type="InterPro" id="IPR055256">
    <property type="entry name" value="KH_1_KHDC4/BBP-like"/>
</dbReference>
<dbReference type="InterPro" id="IPR047889">
    <property type="entry name" value="KHDC4_KH-I_second"/>
</dbReference>
<dbReference type="InterPro" id="IPR036612">
    <property type="entry name" value="KH_dom_type_1_sf"/>
</dbReference>
<feature type="region of interest" description="Disordered" evidence="2">
    <location>
        <begin position="313"/>
        <end position="379"/>
    </location>
</feature>
<feature type="domain" description="K Homology" evidence="3">
    <location>
        <begin position="136"/>
        <end position="223"/>
    </location>
</feature>
<dbReference type="PANTHER" id="PTHR15744">
    <property type="entry name" value="BLOM7"/>
    <property type="match status" value="1"/>
</dbReference>
<dbReference type="SMART" id="SM00322">
    <property type="entry name" value="KH"/>
    <property type="match status" value="1"/>
</dbReference>
<dbReference type="GO" id="GO:0003723">
    <property type="term" value="F:RNA binding"/>
    <property type="evidence" value="ECO:0007669"/>
    <property type="project" value="UniProtKB-UniRule"/>
</dbReference>